<dbReference type="InterPro" id="IPR033127">
    <property type="entry name" value="UBQ-activ_enz_E1_Cys_AS"/>
</dbReference>
<dbReference type="InterPro" id="IPR018965">
    <property type="entry name" value="Ub-activating_enz_E1_C"/>
</dbReference>
<keyword evidence="4" id="KW-0547">Nucleotide-binding</keyword>
<reference evidence="10" key="1">
    <citation type="submission" date="2021-01" db="EMBL/GenBank/DDBJ databases">
        <authorList>
            <person name="Corre E."/>
            <person name="Pelletier E."/>
            <person name="Niang G."/>
            <person name="Scheremetjew M."/>
            <person name="Finn R."/>
            <person name="Kale V."/>
            <person name="Holt S."/>
            <person name="Cochrane G."/>
            <person name="Meng A."/>
            <person name="Brown T."/>
            <person name="Cohen L."/>
        </authorList>
    </citation>
    <scope>NUCLEOTIDE SEQUENCE</scope>
    <source>
        <strain evidence="10">B593</strain>
    </source>
</reference>
<feature type="region of interest" description="Disordered" evidence="8">
    <location>
        <begin position="1038"/>
        <end position="1060"/>
    </location>
</feature>
<dbReference type="EMBL" id="HBEH01000315">
    <property type="protein sequence ID" value="CAD8343558.1"/>
    <property type="molecule type" value="Transcribed_RNA"/>
</dbReference>
<evidence type="ECO:0000256" key="5">
    <source>
        <dbReference type="ARBA" id="ARBA00022786"/>
    </source>
</evidence>
<dbReference type="Gene3D" id="1.10.10.2660">
    <property type="entry name" value="Ubiquitin-activating enzyme E1, SCCH domain"/>
    <property type="match status" value="1"/>
</dbReference>
<accession>A0A7S0F7B5</accession>
<evidence type="ECO:0000256" key="1">
    <source>
        <dbReference type="ARBA" id="ARBA00004906"/>
    </source>
</evidence>
<dbReference type="Pfam" id="PF10585">
    <property type="entry name" value="UBA_E1_SCCH"/>
    <property type="match status" value="1"/>
</dbReference>
<dbReference type="Gene3D" id="3.40.50.720">
    <property type="entry name" value="NAD(P)-binding Rossmann-like Domain"/>
    <property type="match status" value="1"/>
</dbReference>
<feature type="domain" description="Ubiquitin-activating enzyme E1 C-terminal" evidence="9">
    <location>
        <begin position="925"/>
        <end position="1088"/>
    </location>
</feature>
<comment type="similarity">
    <text evidence="2">Belongs to the ubiquitin-activating E1 family.</text>
</comment>
<dbReference type="UniPathway" id="UPA00143"/>
<dbReference type="InterPro" id="IPR045886">
    <property type="entry name" value="ThiF/MoeB/HesA"/>
</dbReference>
<dbReference type="InterPro" id="IPR035985">
    <property type="entry name" value="Ubiquitin-activating_enz"/>
</dbReference>
<dbReference type="InterPro" id="IPR000011">
    <property type="entry name" value="UBQ/SUMO-activ_enz_E1-like"/>
</dbReference>
<feature type="active site" description="Glycyl thioester intermediate" evidence="7">
    <location>
        <position position="604"/>
    </location>
</feature>
<sequence>MGARAHGLIRSSTIYVDGPIRSGLLWESIKNLALSGVGKLVVVVDESENGYHSSDLDDLGAMYIRGALSELGRLEEDSSSDLTEVLVDFIRRLNPALEVSTISKADLRSGSGNDGVFLSVDRPYTQQKAWNDWCRQESSSTNIKFVSAETAGVYGKIFCDFGSAHEIHDIDGETPLVVPLDKVEEFVKEGDSKKINLLVKSVEGERHDVSRDDVVVFQRSDGSIMEEIPCTVTKVLSPERIEVQIVGGSADMIQQINNQAVTFQRQKQIQEVSFLSLEETLSEATATFQGEGRRFPTSEIFTPCDLDKSFDETRRKAVFECFQALDSFVQTNNKLPSGDDERTVFFKSMNLQEEPSTHCQQFLRTCRAKFVPLQAIFGAIASQECLKAVSGLYNPIQQFLLYDCDEVLTDEEVCLDDEEESTGMSYILGSEISRKLENQKLFVVGSGAIGCEILKNIAAMGTGTGNSGRVVVTDMDTIEKSNLSRQLLFRDSDIGKFKSKAAEEALLRMNPSVEVESHASKVGDEEEEGPFDSKFWSEKVDVVLNALDNMEARLFMDGQCVSNQKALVDAGTLGSKGNVQVVVPHQSESYGSSVDPPEPAIPVCTLKNFPYAISHTIQWGRDLFDGLFVRRPNQANQYAQEFLKYGNIDFDGLVQKIDHDLSEEAALEIAKELSEDLSTMIEERNDNDVMRKVAVEWAMRLGKGLFHETMVALLDEHPVDELDDEGELFWSGSRKPPKPLSFSLNDDDAVKQQEEINKNMIDFVRSAARLRYETYTGIPTNTRTNLELISEKEAKEALVDASENEGESIFLQRKDPSKSSKRDEIRRQLSSLNGVLNNDAEPSAPETVFSAEFEKDDESNDHITFITAASNLRAICYGIAPVDAMETRKVAGKIIPAMITTTAFVSALSCLELIKVTQGLPLNRHRNAFINLALPFFAFTAPLPAEEYQGVRGETHTLWDKIDIKEGKKAAKSGGLTLKRFLRRIQKKAYADDPDAVQVSNISIGPIMVYANFLHEDDEELLSTSIWDVIENAVQSGEEFDEEFSRDGPTANDDDKKSSFSVSSIPYIDLVVSVEDTETFEEVELPQVRLFRSK</sequence>
<dbReference type="GO" id="GO:0005737">
    <property type="term" value="C:cytoplasm"/>
    <property type="evidence" value="ECO:0007669"/>
    <property type="project" value="TreeGrafter"/>
</dbReference>
<dbReference type="GO" id="GO:0006974">
    <property type="term" value="P:DNA damage response"/>
    <property type="evidence" value="ECO:0007669"/>
    <property type="project" value="TreeGrafter"/>
</dbReference>
<keyword evidence="3" id="KW-0436">Ligase</keyword>
<evidence type="ECO:0000256" key="6">
    <source>
        <dbReference type="ARBA" id="ARBA00022840"/>
    </source>
</evidence>
<dbReference type="InterPro" id="IPR019572">
    <property type="entry name" value="UBA_E1_SCCH"/>
</dbReference>
<dbReference type="PROSITE" id="PS00865">
    <property type="entry name" value="UBIQUITIN_ACTIVAT_2"/>
    <property type="match status" value="1"/>
</dbReference>
<dbReference type="GO" id="GO:0006511">
    <property type="term" value="P:ubiquitin-dependent protein catabolic process"/>
    <property type="evidence" value="ECO:0007669"/>
    <property type="project" value="TreeGrafter"/>
</dbReference>
<dbReference type="GO" id="GO:0005634">
    <property type="term" value="C:nucleus"/>
    <property type="evidence" value="ECO:0007669"/>
    <property type="project" value="TreeGrafter"/>
</dbReference>
<evidence type="ECO:0000256" key="8">
    <source>
        <dbReference type="SAM" id="MobiDB-lite"/>
    </source>
</evidence>
<dbReference type="PANTHER" id="PTHR10953">
    <property type="entry name" value="UBIQUITIN-ACTIVATING ENZYME E1"/>
    <property type="match status" value="1"/>
</dbReference>
<keyword evidence="5" id="KW-0833">Ubl conjugation pathway</keyword>
<evidence type="ECO:0000256" key="3">
    <source>
        <dbReference type="ARBA" id="ARBA00022598"/>
    </source>
</evidence>
<dbReference type="GO" id="GO:0004839">
    <property type="term" value="F:ubiquitin activating enzyme activity"/>
    <property type="evidence" value="ECO:0007669"/>
    <property type="project" value="TreeGrafter"/>
</dbReference>
<dbReference type="InterPro" id="IPR042302">
    <property type="entry name" value="E1_FCCH_sf"/>
</dbReference>
<dbReference type="PANTHER" id="PTHR10953:SF4">
    <property type="entry name" value="UBIQUITIN-ACTIVATING ENZYME E1 C-TERMINAL DOMAIN-CONTAINING PROTEIN"/>
    <property type="match status" value="1"/>
</dbReference>
<organism evidence="10">
    <name type="scientific">Pseudo-nitzschia arenysensis</name>
    <dbReference type="NCBI Taxonomy" id="697910"/>
    <lineage>
        <taxon>Eukaryota</taxon>
        <taxon>Sar</taxon>
        <taxon>Stramenopiles</taxon>
        <taxon>Ochrophyta</taxon>
        <taxon>Bacillariophyta</taxon>
        <taxon>Bacillariophyceae</taxon>
        <taxon>Bacillariophycidae</taxon>
        <taxon>Bacillariales</taxon>
        <taxon>Bacillariaceae</taxon>
        <taxon>Pseudo-nitzschia</taxon>
    </lineage>
</organism>
<evidence type="ECO:0000259" key="9">
    <source>
        <dbReference type="SMART" id="SM00985"/>
    </source>
</evidence>
<proteinExistence type="inferred from homology"/>
<dbReference type="AlphaFoldDB" id="A0A7S0F7B5"/>
<dbReference type="Pfam" id="PF00899">
    <property type="entry name" value="ThiF"/>
    <property type="match status" value="1"/>
</dbReference>
<dbReference type="Gene3D" id="3.40.50.12550">
    <property type="entry name" value="Ubiquitin-activating enzyme E1, inactive adenylation domain, subdomain 2"/>
    <property type="match status" value="1"/>
</dbReference>
<dbReference type="SUPFAM" id="SSF69572">
    <property type="entry name" value="Activating enzymes of the ubiquitin-like proteins"/>
    <property type="match status" value="2"/>
</dbReference>
<name>A0A7S0F7B5_9STRA</name>
<dbReference type="InterPro" id="IPR000594">
    <property type="entry name" value="ThiF_NAD_FAD-bd"/>
</dbReference>
<protein>
    <recommendedName>
        <fullName evidence="9">Ubiquitin-activating enzyme E1 C-terminal domain-containing protein</fullName>
    </recommendedName>
</protein>
<evidence type="ECO:0000256" key="4">
    <source>
        <dbReference type="ARBA" id="ARBA00022741"/>
    </source>
</evidence>
<evidence type="ECO:0000313" key="10">
    <source>
        <dbReference type="EMBL" id="CAD8343558.1"/>
    </source>
</evidence>
<dbReference type="GO" id="GO:0005524">
    <property type="term" value="F:ATP binding"/>
    <property type="evidence" value="ECO:0007669"/>
    <property type="project" value="UniProtKB-KW"/>
</dbReference>
<comment type="pathway">
    <text evidence="1">Protein modification; protein ubiquitination.</text>
</comment>
<dbReference type="PRINTS" id="PR01849">
    <property type="entry name" value="UBIQUITINACT"/>
</dbReference>
<dbReference type="InterPro" id="IPR042063">
    <property type="entry name" value="Ubi_acti_E1_SCCH"/>
</dbReference>
<evidence type="ECO:0000256" key="2">
    <source>
        <dbReference type="ARBA" id="ARBA00005673"/>
    </source>
</evidence>
<evidence type="ECO:0000256" key="7">
    <source>
        <dbReference type="PROSITE-ProRule" id="PRU10132"/>
    </source>
</evidence>
<keyword evidence="6" id="KW-0067">ATP-binding</keyword>
<dbReference type="SMART" id="SM00985">
    <property type="entry name" value="UBA_e1_C"/>
    <property type="match status" value="1"/>
</dbReference>
<gene>
    <name evidence="10" type="ORF">PARE0329_LOCUS193</name>
</gene>
<dbReference type="Gene3D" id="2.40.30.180">
    <property type="entry name" value="Ubiquitin-activating enzyme E1, FCCH domain"/>
    <property type="match status" value="1"/>
</dbReference>